<dbReference type="CDD" id="cd00156">
    <property type="entry name" value="REC"/>
    <property type="match status" value="1"/>
</dbReference>
<name>A0A5B2VVJ6_9BACT</name>
<evidence type="ECO:0000256" key="2">
    <source>
        <dbReference type="PROSITE-ProRule" id="PRU00169"/>
    </source>
</evidence>
<reference evidence="4 5" key="1">
    <citation type="submission" date="2019-09" db="EMBL/GenBank/DDBJ databases">
        <title>Chitinophaga ginsengihumi sp. nov., isolated from soil of ginseng rhizosphere.</title>
        <authorList>
            <person name="Lee J."/>
        </authorList>
    </citation>
    <scope>NUCLEOTIDE SEQUENCE [LARGE SCALE GENOMIC DNA]</scope>
    <source>
        <strain evidence="4 5">BN140078</strain>
    </source>
</reference>
<dbReference type="InterPro" id="IPR001789">
    <property type="entry name" value="Sig_transdc_resp-reg_receiver"/>
</dbReference>
<dbReference type="AlphaFoldDB" id="A0A5B2VVJ6"/>
<reference evidence="4 5" key="2">
    <citation type="submission" date="2019-09" db="EMBL/GenBank/DDBJ databases">
        <authorList>
            <person name="Jin C."/>
        </authorList>
    </citation>
    <scope>NUCLEOTIDE SEQUENCE [LARGE SCALE GENOMIC DNA]</scope>
    <source>
        <strain evidence="4 5">BN140078</strain>
    </source>
</reference>
<evidence type="ECO:0000256" key="1">
    <source>
        <dbReference type="ARBA" id="ARBA00022553"/>
    </source>
</evidence>
<dbReference type="Gene3D" id="3.40.50.2300">
    <property type="match status" value="1"/>
</dbReference>
<feature type="domain" description="Response regulatory" evidence="3">
    <location>
        <begin position="13"/>
        <end position="126"/>
    </location>
</feature>
<dbReference type="PANTHER" id="PTHR44591">
    <property type="entry name" value="STRESS RESPONSE REGULATOR PROTEIN 1"/>
    <property type="match status" value="1"/>
</dbReference>
<dbReference type="RefSeq" id="WP_149837460.1">
    <property type="nucleotide sequence ID" value="NZ_VUOC01000002.1"/>
</dbReference>
<dbReference type="EMBL" id="VUOC01000002">
    <property type="protein sequence ID" value="KAA2242588.1"/>
    <property type="molecule type" value="Genomic_DNA"/>
</dbReference>
<evidence type="ECO:0000259" key="3">
    <source>
        <dbReference type="PROSITE" id="PS50110"/>
    </source>
</evidence>
<dbReference type="PROSITE" id="PS50110">
    <property type="entry name" value="RESPONSE_REGULATORY"/>
    <property type="match status" value="1"/>
</dbReference>
<dbReference type="InterPro" id="IPR011006">
    <property type="entry name" value="CheY-like_superfamily"/>
</dbReference>
<evidence type="ECO:0000313" key="5">
    <source>
        <dbReference type="Proteomes" id="UP000324611"/>
    </source>
</evidence>
<evidence type="ECO:0000313" key="4">
    <source>
        <dbReference type="EMBL" id="KAA2242588.1"/>
    </source>
</evidence>
<dbReference type="SMART" id="SM00448">
    <property type="entry name" value="REC"/>
    <property type="match status" value="1"/>
</dbReference>
<organism evidence="4 5">
    <name type="scientific">Chitinophaga agrisoli</name>
    <dbReference type="NCBI Taxonomy" id="2607653"/>
    <lineage>
        <taxon>Bacteria</taxon>
        <taxon>Pseudomonadati</taxon>
        <taxon>Bacteroidota</taxon>
        <taxon>Chitinophagia</taxon>
        <taxon>Chitinophagales</taxon>
        <taxon>Chitinophagaceae</taxon>
        <taxon>Chitinophaga</taxon>
    </lineage>
</organism>
<sequence>MNNATVESALKQKLLIIEDEGEMCLLINLLLDSKDLEVEHVKTISDAVEYFQQQPPSIVLLDNRLPDGFGLDFLSYIKENYPATKVIMISGIDVAAGDVALESGADLFLEKPFTKTQLCKAIEDLTGQRC</sequence>
<keyword evidence="1 2" id="KW-0597">Phosphoprotein</keyword>
<proteinExistence type="predicted"/>
<gene>
    <name evidence="4" type="ORF">F0L74_08615</name>
</gene>
<accession>A0A5B2VVJ6</accession>
<dbReference type="PANTHER" id="PTHR44591:SF3">
    <property type="entry name" value="RESPONSE REGULATORY DOMAIN-CONTAINING PROTEIN"/>
    <property type="match status" value="1"/>
</dbReference>
<feature type="modified residue" description="4-aspartylphosphate" evidence="2">
    <location>
        <position position="62"/>
    </location>
</feature>
<dbReference type="Proteomes" id="UP000324611">
    <property type="component" value="Unassembled WGS sequence"/>
</dbReference>
<dbReference type="SUPFAM" id="SSF52172">
    <property type="entry name" value="CheY-like"/>
    <property type="match status" value="1"/>
</dbReference>
<keyword evidence="5" id="KW-1185">Reference proteome</keyword>
<dbReference type="Pfam" id="PF00072">
    <property type="entry name" value="Response_reg"/>
    <property type="match status" value="1"/>
</dbReference>
<protein>
    <submittedName>
        <fullName evidence="4">Response regulator</fullName>
    </submittedName>
</protein>
<dbReference type="GO" id="GO:0000160">
    <property type="term" value="P:phosphorelay signal transduction system"/>
    <property type="evidence" value="ECO:0007669"/>
    <property type="project" value="InterPro"/>
</dbReference>
<comment type="caution">
    <text evidence="4">The sequence shown here is derived from an EMBL/GenBank/DDBJ whole genome shotgun (WGS) entry which is preliminary data.</text>
</comment>
<dbReference type="InterPro" id="IPR050595">
    <property type="entry name" value="Bact_response_regulator"/>
</dbReference>